<evidence type="ECO:0000256" key="4">
    <source>
        <dbReference type="ARBA" id="ARBA00022801"/>
    </source>
</evidence>
<evidence type="ECO:0000313" key="10">
    <source>
        <dbReference type="Proteomes" id="UP000308092"/>
    </source>
</evidence>
<feature type="domain" description="Peptidase S9 prolyl oligopeptidase catalytic" evidence="7">
    <location>
        <begin position="490"/>
        <end position="699"/>
    </location>
</feature>
<evidence type="ECO:0000256" key="3">
    <source>
        <dbReference type="ARBA" id="ARBA00022729"/>
    </source>
</evidence>
<reference evidence="9 10" key="1">
    <citation type="submission" date="2019-03" db="EMBL/GenBank/DDBJ databases">
        <title>The genome sequence of a newly discovered highly antifungal drug resistant Aspergillus species, Aspergillus tanneri NIH 1004.</title>
        <authorList>
            <person name="Mounaud S."/>
            <person name="Singh I."/>
            <person name="Joardar V."/>
            <person name="Pakala S."/>
            <person name="Pakala S."/>
            <person name="Venepally P."/>
            <person name="Hoover J."/>
            <person name="Nierman W."/>
            <person name="Chung J."/>
            <person name="Losada L."/>
        </authorList>
    </citation>
    <scope>NUCLEOTIDE SEQUENCE [LARGE SCALE GENOMIC DNA]</scope>
    <source>
        <strain evidence="9 10">NIH1004</strain>
    </source>
</reference>
<name>A0A4S3JH53_9EURO</name>
<dbReference type="PANTHER" id="PTHR42776:SF13">
    <property type="entry name" value="DIPEPTIDYL-PEPTIDASE 5"/>
    <property type="match status" value="1"/>
</dbReference>
<dbReference type="PANTHER" id="PTHR42776">
    <property type="entry name" value="SERINE PEPTIDASE S9 FAMILY MEMBER"/>
    <property type="match status" value="1"/>
</dbReference>
<keyword evidence="5" id="KW-0720">Serine protease</keyword>
<dbReference type="RefSeq" id="XP_033421626.1">
    <property type="nucleotide sequence ID" value="XM_033575771.1"/>
</dbReference>
<dbReference type="GO" id="GO:0004252">
    <property type="term" value="F:serine-type endopeptidase activity"/>
    <property type="evidence" value="ECO:0007669"/>
    <property type="project" value="TreeGrafter"/>
</dbReference>
<accession>A0A4S3JH53</accession>
<evidence type="ECO:0000256" key="2">
    <source>
        <dbReference type="ARBA" id="ARBA00022670"/>
    </source>
</evidence>
<evidence type="ECO:0000313" key="8">
    <source>
        <dbReference type="EMBL" id="KAA8642264.1"/>
    </source>
</evidence>
<evidence type="ECO:0000313" key="9">
    <source>
        <dbReference type="EMBL" id="THC93847.1"/>
    </source>
</evidence>
<protein>
    <recommendedName>
        <fullName evidence="6">Dipeptidyl-peptidase V</fullName>
    </recommendedName>
</protein>
<dbReference type="AlphaFoldDB" id="A0A4S3JH53"/>
<dbReference type="STRING" id="1220188.A0A4S3JH53"/>
<dbReference type="EMBL" id="SOSA01000240">
    <property type="protein sequence ID" value="THC93847.1"/>
    <property type="molecule type" value="Genomic_DNA"/>
</dbReference>
<proteinExistence type="inferred from homology"/>
<keyword evidence="10" id="KW-1185">Reference proteome</keyword>
<dbReference type="SUPFAM" id="SSF82171">
    <property type="entry name" value="DPP6 N-terminal domain-like"/>
    <property type="match status" value="1"/>
</dbReference>
<dbReference type="Proteomes" id="UP000308092">
    <property type="component" value="Unassembled WGS sequence"/>
</dbReference>
<dbReference type="Pfam" id="PF00326">
    <property type="entry name" value="Peptidase_S9"/>
    <property type="match status" value="1"/>
</dbReference>
<dbReference type="GO" id="GO:0006508">
    <property type="term" value="P:proteolysis"/>
    <property type="evidence" value="ECO:0007669"/>
    <property type="project" value="UniProtKB-KW"/>
</dbReference>
<gene>
    <name evidence="8" type="ORF">ATNIH1004_011205</name>
    <name evidence="9" type="ORF">EYZ11_006660</name>
</gene>
<evidence type="ECO:0000256" key="1">
    <source>
        <dbReference type="ARBA" id="ARBA00010040"/>
    </source>
</evidence>
<keyword evidence="3" id="KW-0732">Signal</keyword>
<keyword evidence="4" id="KW-0378">Hydrolase</keyword>
<reference evidence="8 11" key="2">
    <citation type="submission" date="2019-08" db="EMBL/GenBank/DDBJ databases">
        <title>The genome sequence of a newly discovered highly antifungal drug resistant Aspergillus species, Aspergillus tanneri NIH 1004.</title>
        <authorList>
            <person name="Mounaud S."/>
            <person name="Singh I."/>
            <person name="Joardar V."/>
            <person name="Pakala S."/>
            <person name="Pakala S."/>
            <person name="Venepally P."/>
            <person name="Chung J.K."/>
            <person name="Losada L."/>
            <person name="Nierman W.C."/>
        </authorList>
    </citation>
    <scope>NUCLEOTIDE SEQUENCE [LARGE SCALE GENOMIC DNA]</scope>
    <source>
        <strain evidence="8 11">NIH1004</strain>
    </source>
</reference>
<sequence>MTIRSMKFNPEVLLGTPRRSGAVPNASGTLVVYTQTSYSFESHSKTNEIRVLDVATGRSALIVNDPGASCPQWLDNSDQLVWLKTKSNGNTSFIIGDARESDKTYTAGTVPGPVSDLKVTTVEPGKIGFAVTGKANPDGSLFNPHDAKKPFSTGKLYTSLFVRHWDSYIELQRNAIWYGLLQRAPLSPATRHAGKYSVSGLTNLISVSGLGGVESPIPPFGGSGDFDISPNAIVFVAKDPTVNPATHTSCSCYYCPMFSWTSMEATQSKICAVKGLEGAMSSPVLTSDGSSIALLSMREDGYESDKNRILYVPNPWNGEMIEVFASPDGEGLWHLSPSALTFANDDRSLFVQVEENGRGVLYQLPLNNIRHSTPDVLKKLTFSGYVTDVYPSSSKSSSLLVSSNNLVDNSVWSILDPLSPENAQVISSIGRAGATFGLSTAQIDEIWFRGAEDHPIHAWVVKPSNFKPGDKYPLAYLVHGGPQGAWNDQWSTRWNPAVFAEQGYVVVTPNPTGSTGYGQAFTDGIRGCWGGRPYIDLEKGFEYIEKNLEYVDVTRAVALGASYGGYMMNWIQGHPLGRRFKALVTHDGVFSMRSLLSTEELYFPVHDLEGPVWKVPENWDRWDPSQHTGNWQTPHLIIHNELDYRLTIAEGLAAFNILQMRGVESQFLTFPDENHWVLNPENSLMWHNTVLNWINKHVGLPPVTSQPEEAASSKRTSLEKGMAKISLSKIHETLS</sequence>
<dbReference type="EMBL" id="QUQM01000008">
    <property type="protein sequence ID" value="KAA8642264.1"/>
    <property type="molecule type" value="Genomic_DNA"/>
</dbReference>
<organism evidence="9 10">
    <name type="scientific">Aspergillus tanneri</name>
    <dbReference type="NCBI Taxonomy" id="1220188"/>
    <lineage>
        <taxon>Eukaryota</taxon>
        <taxon>Fungi</taxon>
        <taxon>Dikarya</taxon>
        <taxon>Ascomycota</taxon>
        <taxon>Pezizomycotina</taxon>
        <taxon>Eurotiomycetes</taxon>
        <taxon>Eurotiomycetidae</taxon>
        <taxon>Eurotiales</taxon>
        <taxon>Aspergillaceae</taxon>
        <taxon>Aspergillus</taxon>
        <taxon>Aspergillus subgen. Circumdati</taxon>
    </lineage>
</organism>
<dbReference type="InterPro" id="IPR029058">
    <property type="entry name" value="AB_hydrolase_fold"/>
</dbReference>
<dbReference type="Proteomes" id="UP000324241">
    <property type="component" value="Unassembled WGS sequence"/>
</dbReference>
<evidence type="ECO:0000259" key="7">
    <source>
        <dbReference type="Pfam" id="PF00326"/>
    </source>
</evidence>
<dbReference type="OrthoDB" id="416344at2759"/>
<evidence type="ECO:0000313" key="11">
    <source>
        <dbReference type="Proteomes" id="UP000324241"/>
    </source>
</evidence>
<comment type="caution">
    <text evidence="9">The sequence shown here is derived from an EMBL/GenBank/DDBJ whole genome shotgun (WGS) entry which is preliminary data.</text>
</comment>
<dbReference type="GeneID" id="54333906"/>
<evidence type="ECO:0000256" key="5">
    <source>
        <dbReference type="ARBA" id="ARBA00022825"/>
    </source>
</evidence>
<dbReference type="VEuPathDB" id="FungiDB:EYZ11_006660"/>
<dbReference type="SUPFAM" id="SSF53474">
    <property type="entry name" value="alpha/beta-Hydrolases"/>
    <property type="match status" value="1"/>
</dbReference>
<keyword evidence="2" id="KW-0645">Protease</keyword>
<dbReference type="Gene3D" id="3.40.50.1820">
    <property type="entry name" value="alpha/beta hydrolase"/>
    <property type="match status" value="1"/>
</dbReference>
<dbReference type="FunFam" id="3.40.50.1820:FF:000028">
    <property type="entry name" value="S9 family peptidase"/>
    <property type="match status" value="1"/>
</dbReference>
<dbReference type="InterPro" id="IPR001375">
    <property type="entry name" value="Peptidase_S9_cat"/>
</dbReference>
<evidence type="ECO:0000256" key="6">
    <source>
        <dbReference type="ARBA" id="ARBA00032829"/>
    </source>
</evidence>
<comment type="similarity">
    <text evidence="1">Belongs to the peptidase S9C family.</text>
</comment>